<sequence length="661" mass="76219">MEKLNRLIRRIDIIYPLMLSVIINYLWYRGFPIYAGDQGIFIGNGVQSNYLINPVLYAFTNYPYGFVPGVSSTSWVNLIFLPFIPFGNLGEEVFSTILSVLGSIYMFKISLRYYSVLPSMLAVFLYLTNWFIFIGFIEMPYIFWNITFIYFFLPIILYYSMLLGEGSISFFKAYSIITILTTYCLASSGEIFPIVWLGFVLLIGYYLRKRIIELIVITLSFTISQFYWIFSFASFIIPKLQNITNASTSLVVHLSSSPLYASITSYLSAVTPAKINLIFLLIMSFISALALLLTNHRDIKFFSLIWLIILGFDSISPWLPTEEFLVLHYAFFAVLRTTQFATAPFAGLLFSIIIPSLIKKYQKGFVILFLILFSIFNLPILSGQLANRVDVPSYFLQAINYLNHQKGDFTVLVFPTVQYGWYSTTWYYGNNIYLYYSIHPILVGGIYSGAYFYYYYYKLNFLLYNLNISNKGEMTEIYNFLLLFNAKYIIIEGDAYSNISFISLLYLPVKPYIQNLNYLQKLGWVSLVETFGPLYIYKVNLNSSYAYYTNSSTISLSENLSRILIPAKIDWISPTQFKIPAYASKYVLLTFAYSPYWVSNYGKSENASLFNLYHSGGKELVIHDTLEGELMKDDILALLSIIIPIIISELGMVIIKRKIFK</sequence>
<feature type="transmembrane region" description="Helical" evidence="1">
    <location>
        <begin position="142"/>
        <end position="161"/>
    </location>
</feature>
<feature type="transmembrane region" description="Helical" evidence="1">
    <location>
        <begin position="113"/>
        <end position="136"/>
    </location>
</feature>
<accession>A0A650CFK1</accession>
<dbReference type="AlphaFoldDB" id="A0A650CFK1"/>
<evidence type="ECO:0000313" key="4">
    <source>
        <dbReference type="Proteomes" id="UP000427373"/>
    </source>
</evidence>
<reference evidence="3 4" key="1">
    <citation type="submission" date="2019-10" db="EMBL/GenBank/DDBJ databases">
        <title>Genome Sequences from Six Type Strain Members of the Archaeal Family Sulfolobaceae: Acidianus ambivalens, Acidianus infernus, Metallosphaera prunae, Stygiolobus azoricus, Sulfolobus metallicus, and Sulfurisphaera ohwakuensis.</title>
        <authorList>
            <person name="Counts J.A."/>
            <person name="Kelly R.M."/>
        </authorList>
    </citation>
    <scope>NUCLEOTIDE SEQUENCE [LARGE SCALE GENOMIC DNA]</scope>
    <source>
        <strain evidence="3 4">TA-1</strain>
    </source>
</reference>
<dbReference type="EMBL" id="CP045484">
    <property type="protein sequence ID" value="QGR16539.1"/>
    <property type="molecule type" value="Genomic_DNA"/>
</dbReference>
<reference evidence="2 5" key="2">
    <citation type="submission" date="2020-08" db="EMBL/GenBank/DDBJ databases">
        <title>Genomic Encyclopedia of Type Strains, Phase IV (KMG-IV): sequencing the most valuable type-strain genomes for metagenomic binning, comparative biology and taxonomic classification.</title>
        <authorList>
            <person name="Goeker M."/>
        </authorList>
    </citation>
    <scope>NUCLEOTIDE SEQUENCE [LARGE SCALE GENOMIC DNA]</scope>
    <source>
        <strain evidence="2 5">DSM 12421</strain>
    </source>
</reference>
<feature type="transmembrane region" description="Helical" evidence="1">
    <location>
        <begin position="78"/>
        <end position="101"/>
    </location>
</feature>
<dbReference type="OrthoDB" id="43471at2157"/>
<feature type="transmembrane region" description="Helical" evidence="1">
    <location>
        <begin position="12"/>
        <end position="28"/>
    </location>
</feature>
<name>A0A650CFK1_SULOH</name>
<dbReference type="Proteomes" id="UP000427373">
    <property type="component" value="Chromosome"/>
</dbReference>
<feature type="transmembrane region" description="Helical" evidence="1">
    <location>
        <begin position="275"/>
        <end position="294"/>
    </location>
</feature>
<feature type="transmembrane region" description="Helical" evidence="1">
    <location>
        <begin position="433"/>
        <end position="456"/>
    </location>
</feature>
<feature type="transmembrane region" description="Helical" evidence="1">
    <location>
        <begin position="301"/>
        <end position="319"/>
    </location>
</feature>
<organism evidence="3 4">
    <name type="scientific">Sulfurisphaera ohwakuensis</name>
    <dbReference type="NCBI Taxonomy" id="69656"/>
    <lineage>
        <taxon>Archaea</taxon>
        <taxon>Thermoproteota</taxon>
        <taxon>Thermoprotei</taxon>
        <taxon>Sulfolobales</taxon>
        <taxon>Sulfolobaceae</taxon>
        <taxon>Sulfurisphaera</taxon>
    </lineage>
</organism>
<proteinExistence type="predicted"/>
<keyword evidence="1" id="KW-1133">Transmembrane helix</keyword>
<dbReference type="KEGG" id="soh:D1869_04500"/>
<feature type="transmembrane region" description="Helical" evidence="1">
    <location>
        <begin position="635"/>
        <end position="655"/>
    </location>
</feature>
<feature type="transmembrane region" description="Helical" evidence="1">
    <location>
        <begin position="168"/>
        <end position="185"/>
    </location>
</feature>
<keyword evidence="1" id="KW-0812">Transmembrane</keyword>
<keyword evidence="4" id="KW-1185">Reference proteome</keyword>
<feature type="transmembrane region" description="Helical" evidence="1">
    <location>
        <begin position="339"/>
        <end position="358"/>
    </location>
</feature>
<gene>
    <name evidence="3" type="ORF">D1869_04500</name>
    <name evidence="2" type="ORF">HNQ62_001939</name>
</gene>
<evidence type="ECO:0000256" key="1">
    <source>
        <dbReference type="SAM" id="Phobius"/>
    </source>
</evidence>
<evidence type="ECO:0000313" key="2">
    <source>
        <dbReference type="EMBL" id="MBB5254166.1"/>
    </source>
</evidence>
<keyword evidence="1" id="KW-0472">Membrane</keyword>
<feature type="transmembrane region" description="Helical" evidence="1">
    <location>
        <begin position="214"/>
        <end position="237"/>
    </location>
</feature>
<dbReference type="Proteomes" id="UP000582213">
    <property type="component" value="Unassembled WGS sequence"/>
</dbReference>
<dbReference type="RefSeq" id="WP_156014095.1">
    <property type="nucleotide sequence ID" value="NZ_CP045484.1"/>
</dbReference>
<protein>
    <recommendedName>
        <fullName evidence="6">Membrane protein YfhO</fullName>
    </recommendedName>
</protein>
<dbReference type="EMBL" id="JACHFY010000011">
    <property type="protein sequence ID" value="MBB5254166.1"/>
    <property type="molecule type" value="Genomic_DNA"/>
</dbReference>
<feature type="transmembrane region" description="Helical" evidence="1">
    <location>
        <begin position="365"/>
        <end position="386"/>
    </location>
</feature>
<evidence type="ECO:0000313" key="5">
    <source>
        <dbReference type="Proteomes" id="UP000582213"/>
    </source>
</evidence>
<evidence type="ECO:0008006" key="6">
    <source>
        <dbReference type="Google" id="ProtNLM"/>
    </source>
</evidence>
<evidence type="ECO:0000313" key="3">
    <source>
        <dbReference type="EMBL" id="QGR16539.1"/>
    </source>
</evidence>
<dbReference type="GeneID" id="42800479"/>